<evidence type="ECO:0000259" key="8">
    <source>
        <dbReference type="Pfam" id="PF02687"/>
    </source>
</evidence>
<evidence type="ECO:0000256" key="7">
    <source>
        <dbReference type="SAM" id="Phobius"/>
    </source>
</evidence>
<dbReference type="KEGG" id="gph:GEMMAAP_15075"/>
<proteinExistence type="inferred from homology"/>
<comment type="subcellular location">
    <subcellularLocation>
        <location evidence="1">Cell membrane</location>
        <topology evidence="1">Multi-pass membrane protein</topology>
    </subcellularLocation>
</comment>
<feature type="domain" description="ABC3 transporter permease C-terminal" evidence="8">
    <location>
        <begin position="261"/>
        <end position="381"/>
    </location>
</feature>
<evidence type="ECO:0000256" key="1">
    <source>
        <dbReference type="ARBA" id="ARBA00004651"/>
    </source>
</evidence>
<evidence type="ECO:0000256" key="6">
    <source>
        <dbReference type="ARBA" id="ARBA00038076"/>
    </source>
</evidence>
<dbReference type="PANTHER" id="PTHR30572:SF4">
    <property type="entry name" value="ABC TRANSPORTER PERMEASE YTRF"/>
    <property type="match status" value="1"/>
</dbReference>
<dbReference type="GO" id="GO:0022857">
    <property type="term" value="F:transmembrane transporter activity"/>
    <property type="evidence" value="ECO:0007669"/>
    <property type="project" value="TreeGrafter"/>
</dbReference>
<reference evidence="10 11" key="2">
    <citation type="journal article" date="2016" name="Environ. Microbiol. Rep.">
        <title>Metagenomic evidence for the presence of phototrophic Gemmatimonadetes bacteria in diverse environments.</title>
        <authorList>
            <person name="Zeng Y."/>
            <person name="Baumbach J."/>
            <person name="Barbosa E.G."/>
            <person name="Azevedo V."/>
            <person name="Zhang C."/>
            <person name="Koblizek M."/>
        </authorList>
    </citation>
    <scope>NUCLEOTIDE SEQUENCE [LARGE SCALE GENOMIC DNA]</scope>
    <source>
        <strain evidence="10 11">AP64</strain>
    </source>
</reference>
<gene>
    <name evidence="10" type="ORF">GEMMAAP_15075</name>
</gene>
<evidence type="ECO:0008006" key="12">
    <source>
        <dbReference type="Google" id="ProtNLM"/>
    </source>
</evidence>
<dbReference type="InterPro" id="IPR050250">
    <property type="entry name" value="Macrolide_Exporter_MacB"/>
</dbReference>
<dbReference type="Proteomes" id="UP000076404">
    <property type="component" value="Chromosome"/>
</dbReference>
<comment type="similarity">
    <text evidence="6">Belongs to the ABC-4 integral membrane protein family.</text>
</comment>
<reference evidence="10 11" key="1">
    <citation type="journal article" date="2014" name="Proc. Natl. Acad. Sci. U.S.A.">
        <title>Functional type 2 photosynthetic reaction centers found in the rare bacterial phylum Gemmatimonadetes.</title>
        <authorList>
            <person name="Zeng Y."/>
            <person name="Feng F."/>
            <person name="Medova H."/>
            <person name="Dean J."/>
            <person name="Koblizek M."/>
        </authorList>
    </citation>
    <scope>NUCLEOTIDE SEQUENCE [LARGE SCALE GENOMIC DNA]</scope>
    <source>
        <strain evidence="10 11">AP64</strain>
    </source>
</reference>
<feature type="domain" description="MacB-like periplasmic core" evidence="9">
    <location>
        <begin position="2"/>
        <end position="223"/>
    </location>
</feature>
<accession>A0A143BMV7</accession>
<organism evidence="10 11">
    <name type="scientific">Gemmatimonas phototrophica</name>
    <dbReference type="NCBI Taxonomy" id="1379270"/>
    <lineage>
        <taxon>Bacteria</taxon>
        <taxon>Pseudomonadati</taxon>
        <taxon>Gemmatimonadota</taxon>
        <taxon>Gemmatimonadia</taxon>
        <taxon>Gemmatimonadales</taxon>
        <taxon>Gemmatimonadaceae</taxon>
        <taxon>Gemmatimonas</taxon>
    </lineage>
</organism>
<feature type="transmembrane region" description="Helical" evidence="7">
    <location>
        <begin position="310"/>
        <end position="340"/>
    </location>
</feature>
<keyword evidence="11" id="KW-1185">Reference proteome</keyword>
<feature type="transmembrane region" description="Helical" evidence="7">
    <location>
        <begin position="257"/>
        <end position="282"/>
    </location>
</feature>
<dbReference type="AlphaFoldDB" id="A0A143BMV7"/>
<dbReference type="InterPro" id="IPR025857">
    <property type="entry name" value="MacB_PCD"/>
</dbReference>
<dbReference type="Pfam" id="PF02687">
    <property type="entry name" value="FtsX"/>
    <property type="match status" value="1"/>
</dbReference>
<keyword evidence="5 7" id="KW-0472">Membrane</keyword>
<keyword evidence="3 7" id="KW-0812">Transmembrane</keyword>
<evidence type="ECO:0000259" key="9">
    <source>
        <dbReference type="Pfam" id="PF12704"/>
    </source>
</evidence>
<sequence length="388" mass="41059">MGVIIGVAALVAVLSLGDAMQAFVRSEIDRVTDVQSVTIEPRTFRLIDGSWEPVRNPLVLTLADLSSLKRETPSAQAAVMSRGGSARVSWPGSGKQRKATIAAVTEDIAITDRRPLADGRSFTPREALANAPVVVLSWRLAEELADGRPATSLIGQEVRVGPLPRVVIGVFAARQGERGYSARIPYAGAAATLGNSAVAGAPSIALKARSVDAVATLTSEIEDWLALRFQRWEDRIEIIVAEAELAEIARAFLIMKLFLGLLAGISMLVGGIGIMNIMLASVTERTREIGIRKAIGANVRDIRVQFLTEAVAISAVGSGLGVVLGLSIAALAVGVMHLMVDAEGLQVVISPWTLVMSATLAVIIGLVFGTYPARRASHLSPIDAIRHE</sequence>
<keyword evidence="2" id="KW-1003">Cell membrane</keyword>
<dbReference type="GO" id="GO:0005886">
    <property type="term" value="C:plasma membrane"/>
    <property type="evidence" value="ECO:0007669"/>
    <property type="project" value="UniProtKB-SubCell"/>
</dbReference>
<evidence type="ECO:0000313" key="10">
    <source>
        <dbReference type="EMBL" id="AMW05764.1"/>
    </source>
</evidence>
<dbReference type="Pfam" id="PF12704">
    <property type="entry name" value="MacB_PCD"/>
    <property type="match status" value="1"/>
</dbReference>
<evidence type="ECO:0000313" key="11">
    <source>
        <dbReference type="Proteomes" id="UP000076404"/>
    </source>
</evidence>
<name>A0A143BMV7_9BACT</name>
<dbReference type="InterPro" id="IPR003838">
    <property type="entry name" value="ABC3_permease_C"/>
</dbReference>
<keyword evidence="4 7" id="KW-1133">Transmembrane helix</keyword>
<evidence type="ECO:0000256" key="2">
    <source>
        <dbReference type="ARBA" id="ARBA00022475"/>
    </source>
</evidence>
<protein>
    <recommendedName>
        <fullName evidence="12">ABC transporter permease</fullName>
    </recommendedName>
</protein>
<dbReference type="PANTHER" id="PTHR30572">
    <property type="entry name" value="MEMBRANE COMPONENT OF TRANSPORTER-RELATED"/>
    <property type="match status" value="1"/>
</dbReference>
<evidence type="ECO:0000256" key="5">
    <source>
        <dbReference type="ARBA" id="ARBA00023136"/>
    </source>
</evidence>
<dbReference type="STRING" id="1379270.GEMMAAP_15075"/>
<evidence type="ECO:0000256" key="3">
    <source>
        <dbReference type="ARBA" id="ARBA00022692"/>
    </source>
</evidence>
<evidence type="ECO:0000256" key="4">
    <source>
        <dbReference type="ARBA" id="ARBA00022989"/>
    </source>
</evidence>
<dbReference type="eggNOG" id="COG0577">
    <property type="taxonomic scope" value="Bacteria"/>
</dbReference>
<dbReference type="EMBL" id="CP011454">
    <property type="protein sequence ID" value="AMW05764.1"/>
    <property type="molecule type" value="Genomic_DNA"/>
</dbReference>
<feature type="transmembrane region" description="Helical" evidence="7">
    <location>
        <begin position="352"/>
        <end position="371"/>
    </location>
</feature>